<gene>
    <name evidence="1" type="ORF">LCGC14_1176290</name>
</gene>
<evidence type="ECO:0000313" key="1">
    <source>
        <dbReference type="EMBL" id="KKM96613.1"/>
    </source>
</evidence>
<dbReference type="EMBL" id="LAZR01005858">
    <property type="protein sequence ID" value="KKM96613.1"/>
    <property type="molecule type" value="Genomic_DNA"/>
</dbReference>
<name>A0A0F9LT90_9ZZZZ</name>
<organism evidence="1">
    <name type="scientific">marine sediment metagenome</name>
    <dbReference type="NCBI Taxonomy" id="412755"/>
    <lineage>
        <taxon>unclassified sequences</taxon>
        <taxon>metagenomes</taxon>
        <taxon>ecological metagenomes</taxon>
    </lineage>
</organism>
<comment type="caution">
    <text evidence="1">The sequence shown here is derived from an EMBL/GenBank/DDBJ whole genome shotgun (WGS) entry which is preliminary data.</text>
</comment>
<reference evidence="1" key="1">
    <citation type="journal article" date="2015" name="Nature">
        <title>Complex archaea that bridge the gap between prokaryotes and eukaryotes.</title>
        <authorList>
            <person name="Spang A."/>
            <person name="Saw J.H."/>
            <person name="Jorgensen S.L."/>
            <person name="Zaremba-Niedzwiedzka K."/>
            <person name="Martijn J."/>
            <person name="Lind A.E."/>
            <person name="van Eijk R."/>
            <person name="Schleper C."/>
            <person name="Guy L."/>
            <person name="Ettema T.J."/>
        </authorList>
    </citation>
    <scope>NUCLEOTIDE SEQUENCE</scope>
</reference>
<proteinExistence type="predicted"/>
<protein>
    <submittedName>
        <fullName evidence="1">Uncharacterized protein</fullName>
    </submittedName>
</protein>
<accession>A0A0F9LT90</accession>
<dbReference type="AlphaFoldDB" id="A0A0F9LT90"/>
<sequence length="168" mass="17862">MATHRISILGSSLVPDLSGNAYPDAYPAYATNDTWKHLVLVHEDSGTRTGFYGTFAVPQNYVSGANLVLVWTSTATAGDVEWDYDYRAVGGNDAESLDQAAAQESVNAADTAPSATDERMEITIALTDGNFAPGDTVEFFLARDGTDGGDTLAASVLIFEAFFEYADA</sequence>